<organism evidence="3 4">
    <name type="scientific">Thorsellia kenyensis</name>
    <dbReference type="NCBI Taxonomy" id="1549888"/>
    <lineage>
        <taxon>Bacteria</taxon>
        <taxon>Pseudomonadati</taxon>
        <taxon>Pseudomonadota</taxon>
        <taxon>Gammaproteobacteria</taxon>
        <taxon>Enterobacterales</taxon>
        <taxon>Thorselliaceae</taxon>
        <taxon>Thorsellia</taxon>
    </lineage>
</organism>
<comment type="caution">
    <text evidence="3">The sequence shown here is derived from an EMBL/GenBank/DDBJ whole genome shotgun (WGS) entry which is preliminary data.</text>
</comment>
<feature type="domain" description="Bacterial Ig-like" evidence="2">
    <location>
        <begin position="386"/>
        <end position="471"/>
    </location>
</feature>
<dbReference type="Gene3D" id="2.60.40.10">
    <property type="entry name" value="Immunoglobulins"/>
    <property type="match status" value="4"/>
</dbReference>
<proteinExistence type="predicted"/>
<feature type="non-terminal residue" evidence="3">
    <location>
        <position position="1"/>
    </location>
</feature>
<dbReference type="EMBL" id="JBHLXE010000009">
    <property type="protein sequence ID" value="MFC0178542.1"/>
    <property type="molecule type" value="Genomic_DNA"/>
</dbReference>
<evidence type="ECO:0000259" key="2">
    <source>
        <dbReference type="Pfam" id="PF19077"/>
    </source>
</evidence>
<sequence length="490" mass="52935">LSAIPDAPVITEILDTVGSVQTNILGREGKVHNDPAPYVKGTGEPGDQVNLYNFGKLVGSTIVKADGTWELVALHPYAGNNEYTVTTVDITGDESLPSDVINLVYDPTLNTQSLVNPNDKDSLQLIDNVRNDQPNGELKEDPNYAEPIARDGFTNDNKPEFKGTAPKGVKRINIYEDGELVATVNVENGRWSYTSETPLADGSHTYEAAALSDLGYEGPKTPVWGFVVDTSALNPDYPLILDSVIDDVEPNPEGAIGEYLLKSGDTTNDTRPTFSGRGEPGAEIKMYINGEFNALTPPVFVDENGQWTFVLPENLALTDGTYQIQFTATDSANNETPFSPDASFDLIVDTEVSTDPADELTLDSVFDNVLPNPGGAEGLFELKSGDTTNDKTPIFNGRGEKGVEIKLYINGNLVELENKVFVDAEGKWTFELPESLALADGTYNIQFKAADKAGNLTAFVPAEGFELTVDTEVSTDPADELTLDSVFDNV</sequence>
<gene>
    <name evidence="3" type="ORF">ACFFIT_00220</name>
</gene>
<feature type="compositionally biased region" description="Polar residues" evidence="1">
    <location>
        <begin position="264"/>
        <end position="273"/>
    </location>
</feature>
<evidence type="ECO:0000256" key="1">
    <source>
        <dbReference type="SAM" id="MobiDB-lite"/>
    </source>
</evidence>
<dbReference type="Proteomes" id="UP001589758">
    <property type="component" value="Unassembled WGS sequence"/>
</dbReference>
<feature type="region of interest" description="Disordered" evidence="1">
    <location>
        <begin position="131"/>
        <end position="164"/>
    </location>
</feature>
<dbReference type="InterPro" id="IPR013783">
    <property type="entry name" value="Ig-like_fold"/>
</dbReference>
<feature type="region of interest" description="Disordered" evidence="1">
    <location>
        <begin position="258"/>
        <end position="279"/>
    </location>
</feature>
<name>A0ABV6C7H4_9GAMM</name>
<keyword evidence="4" id="KW-1185">Reference proteome</keyword>
<evidence type="ECO:0000313" key="3">
    <source>
        <dbReference type="EMBL" id="MFC0178542.1"/>
    </source>
</evidence>
<feature type="domain" description="Bacterial Ig-like" evidence="2">
    <location>
        <begin position="265"/>
        <end position="350"/>
    </location>
</feature>
<feature type="non-terminal residue" evidence="3">
    <location>
        <position position="490"/>
    </location>
</feature>
<evidence type="ECO:0000313" key="4">
    <source>
        <dbReference type="Proteomes" id="UP001589758"/>
    </source>
</evidence>
<accession>A0ABV6C7H4</accession>
<dbReference type="InterPro" id="IPR044016">
    <property type="entry name" value="Big_13"/>
</dbReference>
<reference evidence="3 4" key="1">
    <citation type="submission" date="2024-09" db="EMBL/GenBank/DDBJ databases">
        <authorList>
            <person name="Sun Q."/>
            <person name="Mori K."/>
        </authorList>
    </citation>
    <scope>NUCLEOTIDE SEQUENCE [LARGE SCALE GENOMIC DNA]</scope>
    <source>
        <strain evidence="3 4">CCM 8545</strain>
    </source>
</reference>
<dbReference type="NCBIfam" id="NF033510">
    <property type="entry name" value="Ca_tandemer"/>
    <property type="match status" value="2"/>
</dbReference>
<dbReference type="Pfam" id="PF19077">
    <property type="entry name" value="Big_13"/>
    <property type="match status" value="3"/>
</dbReference>
<feature type="domain" description="Bacterial Ig-like" evidence="2">
    <location>
        <begin position="150"/>
        <end position="230"/>
    </location>
</feature>
<protein>
    <submittedName>
        <fullName evidence="3">Ig-like domain-containing protein</fullName>
    </submittedName>
</protein>
<dbReference type="RefSeq" id="WP_385875309.1">
    <property type="nucleotide sequence ID" value="NZ_JBHLXE010000009.1"/>
</dbReference>